<comment type="caution">
    <text evidence="1">The sequence shown here is derived from an EMBL/GenBank/DDBJ whole genome shotgun (WGS) entry which is preliminary data.</text>
</comment>
<evidence type="ECO:0000313" key="2">
    <source>
        <dbReference type="Proteomes" id="UP000789759"/>
    </source>
</evidence>
<dbReference type="InterPro" id="IPR012337">
    <property type="entry name" value="RNaseH-like_sf"/>
</dbReference>
<proteinExistence type="predicted"/>
<keyword evidence="2" id="KW-1185">Reference proteome</keyword>
<dbReference type="AlphaFoldDB" id="A0A9N9P5E9"/>
<reference evidence="1" key="1">
    <citation type="submission" date="2021-06" db="EMBL/GenBank/DDBJ databases">
        <authorList>
            <person name="Kallberg Y."/>
            <person name="Tangrot J."/>
            <person name="Rosling A."/>
        </authorList>
    </citation>
    <scope>NUCLEOTIDE SEQUENCE</scope>
    <source>
        <strain evidence="1">FL966</strain>
    </source>
</reference>
<accession>A0A9N9P5E9</accession>
<sequence length="342" mass="39840">DIAPFVDTPIEFSLNNKEDEFNYIDILACEEPKSITNKNGEEAQYGECQIIKDDNTRCAQKIKVVGRSTSNLIHHLYSIYGITDSQINITKTHLKAKNNFLVRSLLKLLIRENLLLNLVSKESFHEFVHNLDSAFAIPCEKTIIWNTKEYLHLKCDVLTRWNSSFLAWERLLLKIMLTNDEWNLMNDLTHLLGLFNEYTEYFSGSEYVTISMMYPLITALKIKLWPKKRQIKINTPTNTNGLLDHIKLSLYKALLHYWPTPDINIYLAYQLDPRCKRLHVLSTDKQNQIEETLHAVYTEFKKQHCLSKQVTSLISKSVSMTNQNKKQAYRKGFIKSVFSPSL</sequence>
<gene>
    <name evidence="1" type="ORF">CPELLU_LOCUS18116</name>
</gene>
<dbReference type="PANTHER" id="PTHR23272">
    <property type="entry name" value="BED FINGER-RELATED"/>
    <property type="match status" value="1"/>
</dbReference>
<organism evidence="1 2">
    <name type="scientific">Cetraspora pellucida</name>
    <dbReference type="NCBI Taxonomy" id="1433469"/>
    <lineage>
        <taxon>Eukaryota</taxon>
        <taxon>Fungi</taxon>
        <taxon>Fungi incertae sedis</taxon>
        <taxon>Mucoromycota</taxon>
        <taxon>Glomeromycotina</taxon>
        <taxon>Glomeromycetes</taxon>
        <taxon>Diversisporales</taxon>
        <taxon>Gigasporaceae</taxon>
        <taxon>Cetraspora</taxon>
    </lineage>
</organism>
<dbReference type="Proteomes" id="UP000789759">
    <property type="component" value="Unassembled WGS sequence"/>
</dbReference>
<dbReference type="OrthoDB" id="2437017at2759"/>
<feature type="non-terminal residue" evidence="1">
    <location>
        <position position="342"/>
    </location>
</feature>
<dbReference type="SUPFAM" id="SSF53098">
    <property type="entry name" value="Ribonuclease H-like"/>
    <property type="match status" value="1"/>
</dbReference>
<evidence type="ECO:0000313" key="1">
    <source>
        <dbReference type="EMBL" id="CAG8805546.1"/>
    </source>
</evidence>
<protein>
    <submittedName>
        <fullName evidence="1">19806_t:CDS:1</fullName>
    </submittedName>
</protein>
<dbReference type="EMBL" id="CAJVQA010034272">
    <property type="protein sequence ID" value="CAG8805546.1"/>
    <property type="molecule type" value="Genomic_DNA"/>
</dbReference>
<name>A0A9N9P5E9_9GLOM</name>